<keyword evidence="2" id="KW-0235">DNA replication</keyword>
<reference evidence="4 5" key="1">
    <citation type="submission" date="2022-05" db="EMBL/GenBank/DDBJ databases">
        <title>Sporolactobacillus sp nov CPB3-1, isolated from tree bark (Mangifera indica L.).</title>
        <authorList>
            <person name="Phuengjayaem S."/>
            <person name="Tanasupawat S."/>
        </authorList>
    </citation>
    <scope>NUCLEOTIDE SEQUENCE [LARGE SCALE GENOMIC DNA]</scope>
    <source>
        <strain evidence="4 5">CPB3-1</strain>
    </source>
</reference>
<dbReference type="Pfam" id="PF11799">
    <property type="entry name" value="IMS_C"/>
    <property type="match status" value="1"/>
</dbReference>
<keyword evidence="2" id="KW-0238">DNA-binding</keyword>
<evidence type="ECO:0000256" key="1">
    <source>
        <dbReference type="ARBA" id="ARBA00010945"/>
    </source>
</evidence>
<sequence>MTREIFLVDIQTFYASVEKADHPEFKDKPLIVAGDPKQRSGIVLAADPVAKSYGIKTAESVGQALLKCPQAVLVRPRMQHYLDISLLITQILKSFTDLVEPYSVDEQFLDITGSRHLFGTSDEIARTIQKKIMKDTGVRARIGIGTNKVLAKMACDNFAKKNTAGIFRLDQNNIEKCLWPLPIRAMFSVGSHMEKHLIGMGIRTVGMLASTPVELLRKRWGINGVLLWQTANGIDSSPVTVHTYDRPKAIGHNITLPYDYVYEKDIKTIILELAEEVARGARAKHCRGNIVSIGVRGANFDHPTGFYRQITIFHTTSFGMDIYHAASILFDRFWDRQPIRSIAVTLSGLHSDKEYQLSLFDQSEKKEKLNAAIDAIHQKYGRTALFRGPSLRPSSQLRIRSKKIGGHWK</sequence>
<evidence type="ECO:0000313" key="5">
    <source>
        <dbReference type="Proteomes" id="UP001203004"/>
    </source>
</evidence>
<feature type="domain" description="UmuC" evidence="3">
    <location>
        <begin position="5"/>
        <end position="190"/>
    </location>
</feature>
<dbReference type="GO" id="GO:0003887">
    <property type="term" value="F:DNA-directed DNA polymerase activity"/>
    <property type="evidence" value="ECO:0007669"/>
    <property type="project" value="UniProtKB-EC"/>
</dbReference>
<feature type="site" description="Substrate discrimination" evidence="2">
    <location>
        <position position="14"/>
    </location>
</feature>
<dbReference type="SUPFAM" id="SSF100879">
    <property type="entry name" value="Lesion bypass DNA polymerase (Y-family), little finger domain"/>
    <property type="match status" value="1"/>
</dbReference>
<evidence type="ECO:0000259" key="3">
    <source>
        <dbReference type="PROSITE" id="PS50173"/>
    </source>
</evidence>
<dbReference type="PROSITE" id="PS50173">
    <property type="entry name" value="UMUC"/>
    <property type="match status" value="1"/>
</dbReference>
<feature type="active site" evidence="2">
    <location>
        <position position="106"/>
    </location>
</feature>
<comment type="subcellular location">
    <subcellularLocation>
        <location evidence="2">Cytoplasm</location>
    </subcellularLocation>
</comment>
<comment type="subunit">
    <text evidence="2">Monomer.</text>
</comment>
<dbReference type="Gene3D" id="3.30.70.270">
    <property type="match status" value="1"/>
</dbReference>
<feature type="binding site" evidence="2">
    <location>
        <position position="105"/>
    </location>
    <ligand>
        <name>Mg(2+)</name>
        <dbReference type="ChEBI" id="CHEBI:18420"/>
    </ligand>
</feature>
<protein>
    <recommendedName>
        <fullName evidence="2">DNA polymerase IV</fullName>
        <shortName evidence="2">Pol IV</shortName>
        <ecNumber evidence="2">2.7.7.7</ecNumber>
    </recommendedName>
</protein>
<dbReference type="PANTHER" id="PTHR11076">
    <property type="entry name" value="DNA REPAIR POLYMERASE UMUC / TRANSFERASE FAMILY MEMBER"/>
    <property type="match status" value="1"/>
</dbReference>
<dbReference type="Pfam" id="PF00817">
    <property type="entry name" value="IMS"/>
    <property type="match status" value="1"/>
</dbReference>
<dbReference type="Gene3D" id="3.40.1170.60">
    <property type="match status" value="1"/>
</dbReference>
<organism evidence="4 5">
    <name type="scientific">Sporolactobacillus mangiferae</name>
    <dbReference type="NCBI Taxonomy" id="2940498"/>
    <lineage>
        <taxon>Bacteria</taxon>
        <taxon>Bacillati</taxon>
        <taxon>Bacillota</taxon>
        <taxon>Bacilli</taxon>
        <taxon>Bacillales</taxon>
        <taxon>Sporolactobacillaceae</taxon>
        <taxon>Sporolactobacillus</taxon>
    </lineage>
</organism>
<accession>A0ABT0M6R2</accession>
<dbReference type="InterPro" id="IPR036775">
    <property type="entry name" value="DNA_pol_Y-fam_lit_finger_sf"/>
</dbReference>
<keyword evidence="5" id="KW-1185">Reference proteome</keyword>
<comment type="function">
    <text evidence="2">Poorly processive, error-prone DNA polymerase involved in untargeted mutagenesis. Copies undamaged DNA at stalled replication forks, which arise in vivo from mismatched or misaligned primer ends. These misaligned primers can be extended by PolIV. Exhibits no 3'-5' exonuclease (proofreading) activity. May be involved in translesional synthesis, in conjunction with the beta clamp from PolIII.</text>
</comment>
<dbReference type="Gene3D" id="3.30.1490.100">
    <property type="entry name" value="DNA polymerase, Y-family, little finger domain"/>
    <property type="match status" value="1"/>
</dbReference>
<keyword evidence="2" id="KW-0963">Cytoplasm</keyword>
<comment type="similarity">
    <text evidence="1 2">Belongs to the DNA polymerase type-Y family.</text>
</comment>
<keyword evidence="2" id="KW-0479">Metal-binding</keyword>
<keyword evidence="2 4" id="KW-0548">Nucleotidyltransferase</keyword>
<proteinExistence type="inferred from homology"/>
<dbReference type="Proteomes" id="UP001203004">
    <property type="component" value="Unassembled WGS sequence"/>
</dbReference>
<dbReference type="SUPFAM" id="SSF56672">
    <property type="entry name" value="DNA/RNA polymerases"/>
    <property type="match status" value="1"/>
</dbReference>
<evidence type="ECO:0000313" key="4">
    <source>
        <dbReference type="EMBL" id="MCL1630543.1"/>
    </source>
</evidence>
<dbReference type="Gene3D" id="1.10.150.20">
    <property type="entry name" value="5' to 3' exonuclease, C-terminal subdomain"/>
    <property type="match status" value="1"/>
</dbReference>
<dbReference type="CDD" id="cd03586">
    <property type="entry name" value="PolY_Pol_IV_kappa"/>
    <property type="match status" value="1"/>
</dbReference>
<keyword evidence="2" id="KW-0239">DNA-directed DNA polymerase</keyword>
<keyword evidence="2" id="KW-0227">DNA damage</keyword>
<dbReference type="InterPro" id="IPR001126">
    <property type="entry name" value="UmuC"/>
</dbReference>
<comment type="caution">
    <text evidence="4">The sequence shown here is derived from an EMBL/GenBank/DDBJ whole genome shotgun (WGS) entry which is preliminary data.</text>
</comment>
<name>A0ABT0M6R2_9BACL</name>
<dbReference type="InterPro" id="IPR050116">
    <property type="entry name" value="DNA_polymerase-Y"/>
</dbReference>
<evidence type="ECO:0000256" key="2">
    <source>
        <dbReference type="HAMAP-Rule" id="MF_01113"/>
    </source>
</evidence>
<keyword evidence="2" id="KW-0460">Magnesium</keyword>
<dbReference type="PANTHER" id="PTHR11076:SF35">
    <property type="entry name" value="DNA REPAIR PROTEIN HOMOLOG YOBH"/>
    <property type="match status" value="1"/>
</dbReference>
<dbReference type="HAMAP" id="MF_01113">
    <property type="entry name" value="DNApol_IV"/>
    <property type="match status" value="1"/>
</dbReference>
<gene>
    <name evidence="2" type="primary">dinB</name>
    <name evidence="4" type="ORF">M3N64_01070</name>
</gene>
<dbReference type="InterPro" id="IPR022880">
    <property type="entry name" value="DNApol_IV"/>
</dbReference>
<dbReference type="EMBL" id="JAMAST010000001">
    <property type="protein sequence ID" value="MCL1630543.1"/>
    <property type="molecule type" value="Genomic_DNA"/>
</dbReference>
<dbReference type="InterPro" id="IPR043502">
    <property type="entry name" value="DNA/RNA_pol_sf"/>
</dbReference>
<dbReference type="InterPro" id="IPR043128">
    <property type="entry name" value="Rev_trsase/Diguanyl_cyclase"/>
</dbReference>
<keyword evidence="2" id="KW-0234">DNA repair</keyword>
<comment type="cofactor">
    <cofactor evidence="2">
        <name>Mg(2+)</name>
        <dbReference type="ChEBI" id="CHEBI:18420"/>
    </cofactor>
    <text evidence="2">Binds 2 magnesium ions per subunit.</text>
</comment>
<feature type="binding site" evidence="2">
    <location>
        <position position="9"/>
    </location>
    <ligand>
        <name>Mg(2+)</name>
        <dbReference type="ChEBI" id="CHEBI:18420"/>
    </ligand>
</feature>
<dbReference type="RefSeq" id="WP_249095841.1">
    <property type="nucleotide sequence ID" value="NZ_JAMAST010000001.1"/>
</dbReference>
<comment type="catalytic activity">
    <reaction evidence="2">
        <text>DNA(n) + a 2'-deoxyribonucleoside 5'-triphosphate = DNA(n+1) + diphosphate</text>
        <dbReference type="Rhea" id="RHEA:22508"/>
        <dbReference type="Rhea" id="RHEA-COMP:17339"/>
        <dbReference type="Rhea" id="RHEA-COMP:17340"/>
        <dbReference type="ChEBI" id="CHEBI:33019"/>
        <dbReference type="ChEBI" id="CHEBI:61560"/>
        <dbReference type="ChEBI" id="CHEBI:173112"/>
        <dbReference type="EC" id="2.7.7.7"/>
    </reaction>
</comment>
<keyword evidence="2" id="KW-0515">Mutator protein</keyword>
<dbReference type="EC" id="2.7.7.7" evidence="2"/>
<dbReference type="NCBIfam" id="NF002848">
    <property type="entry name" value="PRK03103.1"/>
    <property type="match status" value="1"/>
</dbReference>
<dbReference type="InterPro" id="IPR017961">
    <property type="entry name" value="DNA_pol_Y-fam_little_finger"/>
</dbReference>
<keyword evidence="2 4" id="KW-0808">Transferase</keyword>